<dbReference type="Proteomes" id="UP001558713">
    <property type="component" value="Unassembled WGS sequence"/>
</dbReference>
<protein>
    <submittedName>
        <fullName evidence="1">Uncharacterized protein</fullName>
    </submittedName>
</protein>
<dbReference type="EMBL" id="JBANAX010000533">
    <property type="protein sequence ID" value="KAL1204539.1"/>
    <property type="molecule type" value="Genomic_DNA"/>
</dbReference>
<evidence type="ECO:0000313" key="2">
    <source>
        <dbReference type="Proteomes" id="UP001558713"/>
    </source>
</evidence>
<gene>
    <name evidence="1" type="ORF">V5N11_019932</name>
</gene>
<dbReference type="AlphaFoldDB" id="A0ABD1AKA8"/>
<evidence type="ECO:0000313" key="1">
    <source>
        <dbReference type="EMBL" id="KAL1204539.1"/>
    </source>
</evidence>
<sequence length="84" mass="10100">MENRRVIVEFGPYNQPEEGSGGILGTWLGMLSTDLKKFPIPYDDWRKVPQWRKDDAWEYIKSKFYFEVPNENHKMFVMKSLRNI</sequence>
<proteinExistence type="predicted"/>
<keyword evidence="2" id="KW-1185">Reference proteome</keyword>
<accession>A0ABD1AKA8</accession>
<name>A0ABD1AKA8_CARAN</name>
<organism evidence="1 2">
    <name type="scientific">Cardamine amara subsp. amara</name>
    <dbReference type="NCBI Taxonomy" id="228776"/>
    <lineage>
        <taxon>Eukaryota</taxon>
        <taxon>Viridiplantae</taxon>
        <taxon>Streptophyta</taxon>
        <taxon>Embryophyta</taxon>
        <taxon>Tracheophyta</taxon>
        <taxon>Spermatophyta</taxon>
        <taxon>Magnoliopsida</taxon>
        <taxon>eudicotyledons</taxon>
        <taxon>Gunneridae</taxon>
        <taxon>Pentapetalae</taxon>
        <taxon>rosids</taxon>
        <taxon>malvids</taxon>
        <taxon>Brassicales</taxon>
        <taxon>Brassicaceae</taxon>
        <taxon>Cardamineae</taxon>
        <taxon>Cardamine</taxon>
    </lineage>
</organism>
<comment type="caution">
    <text evidence="1">The sequence shown here is derived from an EMBL/GenBank/DDBJ whole genome shotgun (WGS) entry which is preliminary data.</text>
</comment>
<reference evidence="1 2" key="1">
    <citation type="submission" date="2024-04" db="EMBL/GenBank/DDBJ databases">
        <title>Genome assembly C_amara_ONT_v2.</title>
        <authorList>
            <person name="Yant L."/>
            <person name="Moore C."/>
            <person name="Slenker M."/>
        </authorList>
    </citation>
    <scope>NUCLEOTIDE SEQUENCE [LARGE SCALE GENOMIC DNA]</scope>
    <source>
        <tissue evidence="1">Leaf</tissue>
    </source>
</reference>